<dbReference type="PANTHER" id="PTHR31845">
    <property type="entry name" value="FINGER DOMAIN PROTEIN, PUTATIVE-RELATED"/>
    <property type="match status" value="1"/>
</dbReference>
<keyword evidence="9" id="KW-1185">Reference proteome</keyword>
<dbReference type="RefSeq" id="XP_013310429.1">
    <property type="nucleotide sequence ID" value="XM_013454975.1"/>
</dbReference>
<dbReference type="SUPFAM" id="SSF57701">
    <property type="entry name" value="Zn2/Cys6 DNA-binding domain"/>
    <property type="match status" value="1"/>
</dbReference>
<dbReference type="Gene3D" id="4.10.240.10">
    <property type="entry name" value="Zn(2)-C6 fungal-type DNA-binding domain"/>
    <property type="match status" value="1"/>
</dbReference>
<dbReference type="GO" id="GO:0005634">
    <property type="term" value="C:nucleus"/>
    <property type="evidence" value="ECO:0007669"/>
    <property type="project" value="UniProtKB-SubCell"/>
</dbReference>
<accession>A0A0D2E2W6</accession>
<dbReference type="PANTHER" id="PTHR31845:SF10">
    <property type="entry name" value="ZN(II)2CYS6 TRANSCRIPTION FACTOR (EUROFUNG)"/>
    <property type="match status" value="1"/>
</dbReference>
<keyword evidence="5" id="KW-0539">Nucleus</keyword>
<dbReference type="Proteomes" id="UP000054342">
    <property type="component" value="Unassembled WGS sequence"/>
</dbReference>
<dbReference type="InterPro" id="IPR036864">
    <property type="entry name" value="Zn2-C6_fun-type_DNA-bd_sf"/>
</dbReference>
<dbReference type="InterPro" id="IPR001138">
    <property type="entry name" value="Zn2Cys6_DnaBD"/>
</dbReference>
<evidence type="ECO:0000256" key="1">
    <source>
        <dbReference type="ARBA" id="ARBA00004123"/>
    </source>
</evidence>
<dbReference type="PROSITE" id="PS50048">
    <property type="entry name" value="ZN2_CY6_FUNGAL_2"/>
    <property type="match status" value="1"/>
</dbReference>
<dbReference type="PROSITE" id="PS00463">
    <property type="entry name" value="ZN2_CY6_FUNGAL_1"/>
    <property type="match status" value="1"/>
</dbReference>
<gene>
    <name evidence="8" type="ORF">PV05_11488</name>
</gene>
<evidence type="ECO:0000256" key="5">
    <source>
        <dbReference type="ARBA" id="ARBA00023242"/>
    </source>
</evidence>
<dbReference type="GeneID" id="25333396"/>
<name>A0A0D2E2W6_9EURO</name>
<dbReference type="GO" id="GO:0008270">
    <property type="term" value="F:zinc ion binding"/>
    <property type="evidence" value="ECO:0007669"/>
    <property type="project" value="InterPro"/>
</dbReference>
<keyword evidence="4" id="KW-0804">Transcription</keyword>
<evidence type="ECO:0000259" key="7">
    <source>
        <dbReference type="PROSITE" id="PS50048"/>
    </source>
</evidence>
<keyword evidence="2" id="KW-0805">Transcription regulation</keyword>
<feature type="domain" description="Zn(2)-C6 fungal-type" evidence="7">
    <location>
        <begin position="12"/>
        <end position="45"/>
    </location>
</feature>
<dbReference type="InterPro" id="IPR051089">
    <property type="entry name" value="prtT"/>
</dbReference>
<dbReference type="GO" id="GO:0000976">
    <property type="term" value="F:transcription cis-regulatory region binding"/>
    <property type="evidence" value="ECO:0007669"/>
    <property type="project" value="TreeGrafter"/>
</dbReference>
<dbReference type="GO" id="GO:0000981">
    <property type="term" value="F:DNA-binding transcription factor activity, RNA polymerase II-specific"/>
    <property type="evidence" value="ECO:0007669"/>
    <property type="project" value="InterPro"/>
</dbReference>
<evidence type="ECO:0000313" key="8">
    <source>
        <dbReference type="EMBL" id="KIW49843.1"/>
    </source>
</evidence>
<feature type="coiled-coil region" evidence="6">
    <location>
        <begin position="49"/>
        <end position="76"/>
    </location>
</feature>
<dbReference type="SMART" id="SM00066">
    <property type="entry name" value="GAL4"/>
    <property type="match status" value="1"/>
</dbReference>
<evidence type="ECO:0000256" key="4">
    <source>
        <dbReference type="ARBA" id="ARBA00023163"/>
    </source>
</evidence>
<keyword evidence="6" id="KW-0175">Coiled coil</keyword>
<organism evidence="8 9">
    <name type="scientific">Exophiala xenobiotica</name>
    <dbReference type="NCBI Taxonomy" id="348802"/>
    <lineage>
        <taxon>Eukaryota</taxon>
        <taxon>Fungi</taxon>
        <taxon>Dikarya</taxon>
        <taxon>Ascomycota</taxon>
        <taxon>Pezizomycotina</taxon>
        <taxon>Eurotiomycetes</taxon>
        <taxon>Chaetothyriomycetidae</taxon>
        <taxon>Chaetothyriales</taxon>
        <taxon>Herpotrichiellaceae</taxon>
        <taxon>Exophiala</taxon>
    </lineage>
</organism>
<dbReference type="EMBL" id="KN847323">
    <property type="protein sequence ID" value="KIW49843.1"/>
    <property type="molecule type" value="Genomic_DNA"/>
</dbReference>
<reference evidence="8 9" key="1">
    <citation type="submission" date="2015-01" db="EMBL/GenBank/DDBJ databases">
        <title>The Genome Sequence of Exophiala xenobiotica CBS118157.</title>
        <authorList>
            <consortium name="The Broad Institute Genomics Platform"/>
            <person name="Cuomo C."/>
            <person name="de Hoog S."/>
            <person name="Gorbushina A."/>
            <person name="Stielow B."/>
            <person name="Teixiera M."/>
            <person name="Abouelleil A."/>
            <person name="Chapman S.B."/>
            <person name="Priest M."/>
            <person name="Young S.K."/>
            <person name="Wortman J."/>
            <person name="Nusbaum C."/>
            <person name="Birren B."/>
        </authorList>
    </citation>
    <scope>NUCLEOTIDE SEQUENCE [LARGE SCALE GENOMIC DNA]</scope>
    <source>
        <strain evidence="8 9">CBS 118157</strain>
    </source>
</reference>
<dbReference type="CDD" id="cd00067">
    <property type="entry name" value="GAL4"/>
    <property type="match status" value="1"/>
</dbReference>
<dbReference type="OrthoDB" id="5424793at2759"/>
<evidence type="ECO:0000256" key="2">
    <source>
        <dbReference type="ARBA" id="ARBA00023015"/>
    </source>
</evidence>
<dbReference type="STRING" id="348802.A0A0D2E2W6"/>
<sequence>MADKQAPHTIRACVACKEKKLRCLMSNSPPWTCQRCTQKRLECIIPEHRPRQRKKKVHYERRIEQLEHNIERVIALLPKPRTDSEVEVVPKSHIPAKPTSSVSVSDVISDKVLSRTQAELLLAEYRLQFADSFPYVVLTDRTTLSDLRQDGPMLLLAILVTTSWKDRTLQEVLNQVFLKRLSSELIVRGKRDLDLLQGLLVYLNWFHLHVTPQTQQAYRLMAIASTVAIDFGITRRPGKGRHREMNVETVNEAPKGLVALGADYWSHEAKRACLGCYHLAAWYSIMTRKESPLAYNEYMHACASSLAAAKEVPSDTDLAFHLELTREADRVSTLFNYSETLQPQRMGDEQMQIYLNTFSSKIRDWQARIPATMTEDPCQQLWPWILEAFTREIGLSGMSRDSRLSLPRIRILVDSLVSTKTYLDVFLRIPDDRLASLSATQWVLLLYSFLLATTASLSIDTTEWNILTTRSIIKLEEYLEALSTRVKALSSQMSPVKSLFDWYGSLIARWEAMKYRYLAALEQAQAQARAAAETQTKTTASILTDMTQSMGSTTQIAPLPSWWDDSESQSQIGDHADAFIPVAGFDLLNFASNAGSWMMTMSDSLYY</sequence>
<protein>
    <recommendedName>
        <fullName evidence="7">Zn(2)-C6 fungal-type domain-containing protein</fullName>
    </recommendedName>
</protein>
<dbReference type="AlphaFoldDB" id="A0A0D2E2W6"/>
<evidence type="ECO:0000313" key="9">
    <source>
        <dbReference type="Proteomes" id="UP000054342"/>
    </source>
</evidence>
<comment type="subcellular location">
    <subcellularLocation>
        <location evidence="1">Nucleus</location>
    </subcellularLocation>
</comment>
<proteinExistence type="predicted"/>
<keyword evidence="3" id="KW-0238">DNA-binding</keyword>
<evidence type="ECO:0000256" key="3">
    <source>
        <dbReference type="ARBA" id="ARBA00023125"/>
    </source>
</evidence>
<evidence type="ECO:0000256" key="6">
    <source>
        <dbReference type="SAM" id="Coils"/>
    </source>
</evidence>
<dbReference type="Pfam" id="PF00172">
    <property type="entry name" value="Zn_clus"/>
    <property type="match status" value="1"/>
</dbReference>